<name>A0A2B5XFH0_9BACI</name>
<dbReference type="EMBL" id="NUDL01000096">
    <property type="protein sequence ID" value="PEM49123.1"/>
    <property type="molecule type" value="Genomic_DNA"/>
</dbReference>
<sequence>MFKKFFTSLLATVMLFSFVGSAFAEDTEVDSINNQEEFTGSFDINQHITFEDMYNFDNAQFEKDFPFLANDPVFLELEATLANGQFETEMTDGPVIQQRALPAIVIGALRILTSKVGRKAADKAWAIARPHIQKALSAPSKFIIDGPDGGKIIQVRSKATKKPIFRLDYHYIDGKGPYLHYHVPPNMDAHHFIW</sequence>
<reference evidence="1 2" key="1">
    <citation type="submission" date="2017-09" db="EMBL/GenBank/DDBJ databases">
        <title>Large-scale bioinformatics analysis of Bacillus genomes uncovers conserved roles of natural products in bacterial physiology.</title>
        <authorList>
            <consortium name="Agbiome Team Llc"/>
            <person name="Bleich R.M."/>
            <person name="Grubbs K.J."/>
            <person name="Santa Maria K.C."/>
            <person name="Allen S.E."/>
            <person name="Farag S."/>
            <person name="Shank E.A."/>
            <person name="Bowers A."/>
        </authorList>
    </citation>
    <scope>NUCLEOTIDE SEQUENCE [LARGE SCALE GENOMIC DNA]</scope>
    <source>
        <strain evidence="1 2">AFS010764</strain>
    </source>
</reference>
<dbReference type="RefSeq" id="WP_088047290.1">
    <property type="nucleotide sequence ID" value="NZ_LPZV01000059.1"/>
</dbReference>
<dbReference type="Proteomes" id="UP000220621">
    <property type="component" value="Unassembled WGS sequence"/>
</dbReference>
<comment type="caution">
    <text evidence="1">The sequence shown here is derived from an EMBL/GenBank/DDBJ whole genome shotgun (WGS) entry which is preliminary data.</text>
</comment>
<gene>
    <name evidence="1" type="ORF">CN611_25435</name>
</gene>
<dbReference type="AlphaFoldDB" id="A0A2B5XFH0"/>
<organism evidence="1 2">
    <name type="scientific">Bacillus wiedmannii</name>
    <dbReference type="NCBI Taxonomy" id="1890302"/>
    <lineage>
        <taxon>Bacteria</taxon>
        <taxon>Bacillati</taxon>
        <taxon>Bacillota</taxon>
        <taxon>Bacilli</taxon>
        <taxon>Bacillales</taxon>
        <taxon>Bacillaceae</taxon>
        <taxon>Bacillus</taxon>
        <taxon>Bacillus cereus group</taxon>
    </lineage>
</organism>
<protein>
    <submittedName>
        <fullName evidence="1">Uncharacterized protein</fullName>
    </submittedName>
</protein>
<evidence type="ECO:0000313" key="2">
    <source>
        <dbReference type="Proteomes" id="UP000220621"/>
    </source>
</evidence>
<accession>A0A2B5XFH0</accession>
<proteinExistence type="predicted"/>
<evidence type="ECO:0000313" key="1">
    <source>
        <dbReference type="EMBL" id="PEM49123.1"/>
    </source>
</evidence>